<comment type="caution">
    <text evidence="2">The sequence shown here is derived from an EMBL/GenBank/DDBJ whole genome shotgun (WGS) entry which is preliminary data.</text>
</comment>
<feature type="chain" id="PRO_5006443248" description="UrcA family protein" evidence="1">
    <location>
        <begin position="24"/>
        <end position="99"/>
    </location>
</feature>
<feature type="signal peptide" evidence="1">
    <location>
        <begin position="1"/>
        <end position="23"/>
    </location>
</feature>
<dbReference type="STRING" id="280332.CQ12_00755"/>
<gene>
    <name evidence="2" type="ORF">CQ12_00755</name>
</gene>
<keyword evidence="1" id="KW-0732">Signal</keyword>
<organism evidence="2 3">
    <name type="scientific">Bradyrhizobium jicamae</name>
    <dbReference type="NCBI Taxonomy" id="280332"/>
    <lineage>
        <taxon>Bacteria</taxon>
        <taxon>Pseudomonadati</taxon>
        <taxon>Pseudomonadota</taxon>
        <taxon>Alphaproteobacteria</taxon>
        <taxon>Hyphomicrobiales</taxon>
        <taxon>Nitrobacteraceae</taxon>
        <taxon>Bradyrhizobium</taxon>
    </lineage>
</organism>
<dbReference type="Proteomes" id="UP000050863">
    <property type="component" value="Unassembled WGS sequence"/>
</dbReference>
<evidence type="ECO:0008006" key="4">
    <source>
        <dbReference type="Google" id="ProtNLM"/>
    </source>
</evidence>
<keyword evidence="3" id="KW-1185">Reference proteome</keyword>
<dbReference type="EMBL" id="LLXZ01000102">
    <property type="protein sequence ID" value="KRR07349.1"/>
    <property type="molecule type" value="Genomic_DNA"/>
</dbReference>
<evidence type="ECO:0000256" key="1">
    <source>
        <dbReference type="SAM" id="SignalP"/>
    </source>
</evidence>
<accession>A0A0R3LNR0</accession>
<dbReference type="AlphaFoldDB" id="A0A0R3LNR0"/>
<name>A0A0R3LNR0_9BRAD</name>
<evidence type="ECO:0000313" key="2">
    <source>
        <dbReference type="EMBL" id="KRR07349.1"/>
    </source>
</evidence>
<reference evidence="2 3" key="1">
    <citation type="submission" date="2014-03" db="EMBL/GenBank/DDBJ databases">
        <title>Bradyrhizobium valentinum sp. nov., isolated from effective nodules of Lupinus mariae-josephae, a lupine endemic of basic-lime soils in Eastern Spain.</title>
        <authorList>
            <person name="Duran D."/>
            <person name="Rey L."/>
            <person name="Navarro A."/>
            <person name="Busquets A."/>
            <person name="Imperial J."/>
            <person name="Ruiz-Argueso T."/>
        </authorList>
    </citation>
    <scope>NUCLEOTIDE SEQUENCE [LARGE SCALE GENOMIC DNA]</scope>
    <source>
        <strain evidence="2 3">PAC68</strain>
    </source>
</reference>
<evidence type="ECO:0000313" key="3">
    <source>
        <dbReference type="Proteomes" id="UP000050863"/>
    </source>
</evidence>
<sequence>MHRLCAVTCVLLPLMVAAGGATASSAVVGEETSLLYLSADDWNQQPATRKIALAADFMRVFCTSPTMSPASLADCLDRDRANGALFERAIGCASALAGR</sequence>
<protein>
    <recommendedName>
        <fullName evidence="4">UrcA family protein</fullName>
    </recommendedName>
</protein>
<proteinExistence type="predicted"/>